<name>A0A4P9XWL9_9FUNG</name>
<organism evidence="2 3">
    <name type="scientific">Thamnocephalis sphaerospora</name>
    <dbReference type="NCBI Taxonomy" id="78915"/>
    <lineage>
        <taxon>Eukaryota</taxon>
        <taxon>Fungi</taxon>
        <taxon>Fungi incertae sedis</taxon>
        <taxon>Zoopagomycota</taxon>
        <taxon>Zoopagomycotina</taxon>
        <taxon>Zoopagomycetes</taxon>
        <taxon>Zoopagales</taxon>
        <taxon>Sigmoideomycetaceae</taxon>
        <taxon>Thamnocephalis</taxon>
    </lineage>
</organism>
<keyword evidence="3" id="KW-1185">Reference proteome</keyword>
<dbReference type="InterPro" id="IPR004843">
    <property type="entry name" value="Calcineurin-like_PHP"/>
</dbReference>
<dbReference type="Proteomes" id="UP000271241">
    <property type="component" value="Unassembled WGS sequence"/>
</dbReference>
<gene>
    <name evidence="2" type="ORF">THASP1DRAFT_12423</name>
</gene>
<feature type="domain" description="Calcineurin-like phosphoesterase" evidence="1">
    <location>
        <begin position="93"/>
        <end position="311"/>
    </location>
</feature>
<dbReference type="AlphaFoldDB" id="A0A4P9XWL9"/>
<evidence type="ECO:0000259" key="1">
    <source>
        <dbReference type="Pfam" id="PF00149"/>
    </source>
</evidence>
<dbReference type="PANTHER" id="PTHR46546:SF4">
    <property type="entry name" value="SHEWANELLA-LIKE PROTEIN PHOSPHATASE 1"/>
    <property type="match status" value="1"/>
</dbReference>
<dbReference type="EMBL" id="KZ992439">
    <property type="protein sequence ID" value="RKP10734.1"/>
    <property type="molecule type" value="Genomic_DNA"/>
</dbReference>
<dbReference type="GO" id="GO:0016787">
    <property type="term" value="F:hydrolase activity"/>
    <property type="evidence" value="ECO:0007669"/>
    <property type="project" value="InterPro"/>
</dbReference>
<sequence length="371" mass="40771">MPPVLTKDNRRYLPAHLLKRVENALGAFEVVTTDNGLSLLIGDDGGARPLRDPILYARCWDAAKTSRLAGKAPQYEDPNHKTFRLASGLEKRRIVAVGDLHGDYESTLSVLRLARVVDGEGKWAGGSNTIFVQTGDILDRGPDSIQLLELFPRLVREANAVGGRVIQIMGNHEVMNLIGDWRYVSEDEKGFSNAAMRRAAFSTLGRYGNRLSRLPVVHQIGDTVFAHGGITPEWSNVNLHKINKHATDKLHEFIAAEEADKPIPLPTVFGPDGPTWYRGYAQGPEPRVCALLKSALAIMGAKRMVVGHTMQRDGGILSRCKGQFFVIDVGISRALQNYQAALEILPGGIVNAIYPYGVISMIKRKAYEGQP</sequence>
<dbReference type="OrthoDB" id="5976022at2759"/>
<dbReference type="Pfam" id="PF00149">
    <property type="entry name" value="Metallophos"/>
    <property type="match status" value="1"/>
</dbReference>
<dbReference type="PANTHER" id="PTHR46546">
    <property type="entry name" value="SHEWANELLA-LIKE PROTEIN PHOSPHATASE 1"/>
    <property type="match status" value="1"/>
</dbReference>
<proteinExistence type="predicted"/>
<accession>A0A4P9XWL9</accession>
<dbReference type="SUPFAM" id="SSF56300">
    <property type="entry name" value="Metallo-dependent phosphatases"/>
    <property type="match status" value="1"/>
</dbReference>
<protein>
    <submittedName>
        <fullName evidence="2">Metallo-dependent phosphatase-like protein</fullName>
    </submittedName>
</protein>
<reference evidence="3" key="1">
    <citation type="journal article" date="2018" name="Nat. Microbiol.">
        <title>Leveraging single-cell genomics to expand the fungal tree of life.</title>
        <authorList>
            <person name="Ahrendt S.R."/>
            <person name="Quandt C.A."/>
            <person name="Ciobanu D."/>
            <person name="Clum A."/>
            <person name="Salamov A."/>
            <person name="Andreopoulos B."/>
            <person name="Cheng J.F."/>
            <person name="Woyke T."/>
            <person name="Pelin A."/>
            <person name="Henrissat B."/>
            <person name="Reynolds N.K."/>
            <person name="Benny G.L."/>
            <person name="Smith M.E."/>
            <person name="James T.Y."/>
            <person name="Grigoriev I.V."/>
        </authorList>
    </citation>
    <scope>NUCLEOTIDE SEQUENCE [LARGE SCALE GENOMIC DNA]</scope>
    <source>
        <strain evidence="3">RSA 1356</strain>
    </source>
</reference>
<dbReference type="InterPro" id="IPR029052">
    <property type="entry name" value="Metallo-depent_PP-like"/>
</dbReference>
<dbReference type="STRING" id="78915.A0A4P9XWL9"/>
<dbReference type="Gene3D" id="3.60.21.10">
    <property type="match status" value="1"/>
</dbReference>
<evidence type="ECO:0000313" key="2">
    <source>
        <dbReference type="EMBL" id="RKP10734.1"/>
    </source>
</evidence>
<evidence type="ECO:0000313" key="3">
    <source>
        <dbReference type="Proteomes" id="UP000271241"/>
    </source>
</evidence>